<dbReference type="OrthoDB" id="4689187at2"/>
<feature type="transmembrane region" description="Helical" evidence="1">
    <location>
        <begin position="138"/>
        <end position="162"/>
    </location>
</feature>
<evidence type="ECO:0000313" key="3">
    <source>
        <dbReference type="Proteomes" id="UP000226079"/>
    </source>
</evidence>
<name>A0A2A9CT96_9ACTN</name>
<feature type="transmembrane region" description="Helical" evidence="1">
    <location>
        <begin position="59"/>
        <end position="85"/>
    </location>
</feature>
<accession>A0A2A9CT96</accession>
<feature type="transmembrane region" description="Helical" evidence="1">
    <location>
        <begin position="97"/>
        <end position="118"/>
    </location>
</feature>
<dbReference type="AlphaFoldDB" id="A0A2A9CT96"/>
<sequence length="261" mass="29289">MDHKTLLRIDKVSAWLGIAWVITYALTFIVLGNNLPPAQASWTGQELVDNFYLPHRTQIMIGMSLAAFFGFLYAALSILLTTLMWKRERGNHTLSMMQLIGGCFTAWTLIQSPVLWAWSASVSGTEINPDLIKMATTLGWYMINMIYAITTMQCFALGVFTLADKSKNLIFPRWAAIFAFFSGVTFSTETVLPFFMTGPLAYGGLWNFFGAAVFWFAFFLVYNISAIRFLNKHGIEAPIEIGAIDEPAAEQRVQREAVATF</sequence>
<feature type="transmembrane region" description="Helical" evidence="1">
    <location>
        <begin position="174"/>
        <end position="195"/>
    </location>
</feature>
<keyword evidence="1" id="KW-1133">Transmembrane helix</keyword>
<feature type="transmembrane region" description="Helical" evidence="1">
    <location>
        <begin position="12"/>
        <end position="32"/>
    </location>
</feature>
<keyword evidence="1" id="KW-0812">Transmembrane</keyword>
<gene>
    <name evidence="2" type="ORF">ATK74_1342</name>
</gene>
<keyword evidence="1" id="KW-0472">Membrane</keyword>
<evidence type="ECO:0000256" key="1">
    <source>
        <dbReference type="SAM" id="Phobius"/>
    </source>
</evidence>
<dbReference type="RefSeq" id="WP_098460293.1">
    <property type="nucleotide sequence ID" value="NZ_PDJC01000001.1"/>
</dbReference>
<feature type="transmembrane region" description="Helical" evidence="1">
    <location>
        <begin position="201"/>
        <end position="222"/>
    </location>
</feature>
<dbReference type="Proteomes" id="UP000226079">
    <property type="component" value="Unassembled WGS sequence"/>
</dbReference>
<protein>
    <recommendedName>
        <fullName evidence="4">DUF4386 domain-containing protein</fullName>
    </recommendedName>
</protein>
<comment type="caution">
    <text evidence="2">The sequence shown here is derived from an EMBL/GenBank/DDBJ whole genome shotgun (WGS) entry which is preliminary data.</text>
</comment>
<proteinExistence type="predicted"/>
<reference evidence="2 3" key="1">
    <citation type="submission" date="2017-10" db="EMBL/GenBank/DDBJ databases">
        <title>Sequencing the genomes of 1000 actinobacteria strains.</title>
        <authorList>
            <person name="Klenk H.-P."/>
        </authorList>
    </citation>
    <scope>NUCLEOTIDE SEQUENCE [LARGE SCALE GENOMIC DNA]</scope>
    <source>
        <strain evidence="2 3">DSM 15597</strain>
    </source>
</reference>
<keyword evidence="3" id="KW-1185">Reference proteome</keyword>
<dbReference type="EMBL" id="PDJC01000001">
    <property type="protein sequence ID" value="PFG16789.1"/>
    <property type="molecule type" value="Genomic_DNA"/>
</dbReference>
<organism evidence="2 3">
    <name type="scientific">Propionicimonas paludicola</name>
    <dbReference type="NCBI Taxonomy" id="185243"/>
    <lineage>
        <taxon>Bacteria</taxon>
        <taxon>Bacillati</taxon>
        <taxon>Actinomycetota</taxon>
        <taxon>Actinomycetes</taxon>
        <taxon>Propionibacteriales</taxon>
        <taxon>Nocardioidaceae</taxon>
        <taxon>Propionicimonas</taxon>
    </lineage>
</organism>
<evidence type="ECO:0000313" key="2">
    <source>
        <dbReference type="EMBL" id="PFG16789.1"/>
    </source>
</evidence>
<evidence type="ECO:0008006" key="4">
    <source>
        <dbReference type="Google" id="ProtNLM"/>
    </source>
</evidence>